<gene>
    <name evidence="2" type="ORF">LX32DRAFT_194329</name>
</gene>
<proteinExistence type="predicted"/>
<dbReference type="EMBL" id="MU843045">
    <property type="protein sequence ID" value="KAK2022390.1"/>
    <property type="molecule type" value="Genomic_DNA"/>
</dbReference>
<feature type="region of interest" description="Disordered" evidence="1">
    <location>
        <begin position="1"/>
        <end position="95"/>
    </location>
</feature>
<feature type="compositionally biased region" description="Polar residues" evidence="1">
    <location>
        <begin position="28"/>
        <end position="38"/>
    </location>
</feature>
<sequence>MADHRAASSMAGEGEQQQQQHQRPQQPDGESSGNSRPSFTEYWMAEKQGESAGRLQFVNEGPPLPRQLQHQSSSPSPSPSAKEPSPPKNVGDDELQDSGEFEVLFVIVPRRFHFHQHSVRPPAPSAHMHNLPMPAIMIPCTCFASSCSFLFPLIPCAAVPHPIGKCPSPRPGSSDFNSMEKCCHER</sequence>
<comment type="caution">
    <text evidence="2">The sequence shown here is derived from an EMBL/GenBank/DDBJ whole genome shotgun (WGS) entry which is preliminary data.</text>
</comment>
<feature type="compositionally biased region" description="Low complexity" evidence="1">
    <location>
        <begin position="16"/>
        <end position="27"/>
    </location>
</feature>
<evidence type="ECO:0000313" key="2">
    <source>
        <dbReference type="EMBL" id="KAK2022390.1"/>
    </source>
</evidence>
<accession>A0AAD9H546</accession>
<evidence type="ECO:0000256" key="1">
    <source>
        <dbReference type="SAM" id="MobiDB-lite"/>
    </source>
</evidence>
<keyword evidence="3" id="KW-1185">Reference proteome</keyword>
<reference evidence="2" key="1">
    <citation type="submission" date="2021-06" db="EMBL/GenBank/DDBJ databases">
        <title>Comparative genomics, transcriptomics and evolutionary studies reveal genomic signatures of adaptation to plant cell wall in hemibiotrophic fungi.</title>
        <authorList>
            <consortium name="DOE Joint Genome Institute"/>
            <person name="Baroncelli R."/>
            <person name="Diaz J.F."/>
            <person name="Benocci T."/>
            <person name="Peng M."/>
            <person name="Battaglia E."/>
            <person name="Haridas S."/>
            <person name="Andreopoulos W."/>
            <person name="Labutti K."/>
            <person name="Pangilinan J."/>
            <person name="Floch G.L."/>
            <person name="Makela M.R."/>
            <person name="Henrissat B."/>
            <person name="Grigoriev I.V."/>
            <person name="Crouch J.A."/>
            <person name="De Vries R.P."/>
            <person name="Sukno S.A."/>
            <person name="Thon M.R."/>
        </authorList>
    </citation>
    <scope>NUCLEOTIDE SEQUENCE</scope>
    <source>
        <strain evidence="2">MAFF235873</strain>
    </source>
</reference>
<dbReference type="AlphaFoldDB" id="A0AAD9H546"/>
<name>A0AAD9H546_9PEZI</name>
<dbReference type="Proteomes" id="UP001232148">
    <property type="component" value="Unassembled WGS sequence"/>
</dbReference>
<organism evidence="2 3">
    <name type="scientific">Colletotrichum zoysiae</name>
    <dbReference type="NCBI Taxonomy" id="1216348"/>
    <lineage>
        <taxon>Eukaryota</taxon>
        <taxon>Fungi</taxon>
        <taxon>Dikarya</taxon>
        <taxon>Ascomycota</taxon>
        <taxon>Pezizomycotina</taxon>
        <taxon>Sordariomycetes</taxon>
        <taxon>Hypocreomycetidae</taxon>
        <taxon>Glomerellales</taxon>
        <taxon>Glomerellaceae</taxon>
        <taxon>Colletotrichum</taxon>
        <taxon>Colletotrichum graminicola species complex</taxon>
    </lineage>
</organism>
<feature type="compositionally biased region" description="Low complexity" evidence="1">
    <location>
        <begin position="66"/>
        <end position="83"/>
    </location>
</feature>
<protein>
    <submittedName>
        <fullName evidence="2">Uncharacterized protein</fullName>
    </submittedName>
</protein>
<evidence type="ECO:0000313" key="3">
    <source>
        <dbReference type="Proteomes" id="UP001232148"/>
    </source>
</evidence>